<evidence type="ECO:0000313" key="2">
    <source>
        <dbReference type="Proteomes" id="UP000770717"/>
    </source>
</evidence>
<protein>
    <submittedName>
        <fullName evidence="1">Uncharacterized protein</fullName>
    </submittedName>
</protein>
<keyword evidence="2" id="KW-1185">Reference proteome</keyword>
<sequence>EVTRQFTGHSTLVTSLMFMPTRAAADSRSPPETTGLYFLSGSIHDRLISVWQVRTEMKQKSAVLTFTLTASPV</sequence>
<evidence type="ECO:0000313" key="1">
    <source>
        <dbReference type="EMBL" id="KAG9461924.1"/>
    </source>
</evidence>
<dbReference type="Proteomes" id="UP000770717">
    <property type="component" value="Unassembled WGS sequence"/>
</dbReference>
<dbReference type="OrthoDB" id="30195at2759"/>
<dbReference type="AlphaFoldDB" id="A0A8J6B2D3"/>
<reference evidence="1" key="1">
    <citation type="thesis" date="2020" institute="ProQuest LLC" country="789 East Eisenhower Parkway, Ann Arbor, MI, USA">
        <title>Comparative Genomics and Chromosome Evolution.</title>
        <authorList>
            <person name="Mudd A.B."/>
        </authorList>
    </citation>
    <scope>NUCLEOTIDE SEQUENCE</scope>
    <source>
        <strain evidence="1">HN-11 Male</strain>
        <tissue evidence="1">Kidney and liver</tissue>
    </source>
</reference>
<feature type="non-terminal residue" evidence="1">
    <location>
        <position position="1"/>
    </location>
</feature>
<proteinExistence type="predicted"/>
<name>A0A8J6B2D3_ELECQ</name>
<dbReference type="EMBL" id="WNTK01015205">
    <property type="protein sequence ID" value="KAG9461924.1"/>
    <property type="molecule type" value="Genomic_DNA"/>
</dbReference>
<gene>
    <name evidence="1" type="ORF">GDO78_015387</name>
</gene>
<organism evidence="1 2">
    <name type="scientific">Eleutherodactylus coqui</name>
    <name type="common">Puerto Rican coqui</name>
    <dbReference type="NCBI Taxonomy" id="57060"/>
    <lineage>
        <taxon>Eukaryota</taxon>
        <taxon>Metazoa</taxon>
        <taxon>Chordata</taxon>
        <taxon>Craniata</taxon>
        <taxon>Vertebrata</taxon>
        <taxon>Euteleostomi</taxon>
        <taxon>Amphibia</taxon>
        <taxon>Batrachia</taxon>
        <taxon>Anura</taxon>
        <taxon>Neobatrachia</taxon>
        <taxon>Hyloidea</taxon>
        <taxon>Eleutherodactylidae</taxon>
        <taxon>Eleutherodactylinae</taxon>
        <taxon>Eleutherodactylus</taxon>
        <taxon>Eleutherodactylus</taxon>
    </lineage>
</organism>
<accession>A0A8J6B2D3</accession>
<comment type="caution">
    <text evidence="1">The sequence shown here is derived from an EMBL/GenBank/DDBJ whole genome shotgun (WGS) entry which is preliminary data.</text>
</comment>
<feature type="non-terminal residue" evidence="1">
    <location>
        <position position="73"/>
    </location>
</feature>